<accession>A0AAJ2HB90</accession>
<dbReference type="PRINTS" id="PR00455">
    <property type="entry name" value="HTHTETR"/>
</dbReference>
<dbReference type="GeneID" id="301456960"/>
<dbReference type="Pfam" id="PF00440">
    <property type="entry name" value="TetR_N"/>
    <property type="match status" value="1"/>
</dbReference>
<dbReference type="Proteomes" id="UP001183582">
    <property type="component" value="Unassembled WGS sequence"/>
</dbReference>
<feature type="DNA-binding region" description="H-T-H motif" evidence="4">
    <location>
        <begin position="36"/>
        <end position="55"/>
    </location>
</feature>
<gene>
    <name evidence="6" type="ORF">KZC50_01995</name>
</gene>
<dbReference type="SUPFAM" id="SSF46689">
    <property type="entry name" value="Homeodomain-like"/>
    <property type="match status" value="1"/>
</dbReference>
<dbReference type="InterPro" id="IPR009057">
    <property type="entry name" value="Homeodomain-like_sf"/>
</dbReference>
<evidence type="ECO:0000256" key="2">
    <source>
        <dbReference type="ARBA" id="ARBA00023125"/>
    </source>
</evidence>
<feature type="domain" description="HTH tetR-type" evidence="5">
    <location>
        <begin position="13"/>
        <end position="73"/>
    </location>
</feature>
<dbReference type="GO" id="GO:0000976">
    <property type="term" value="F:transcription cis-regulatory region binding"/>
    <property type="evidence" value="ECO:0007669"/>
    <property type="project" value="TreeGrafter"/>
</dbReference>
<keyword evidence="1" id="KW-0805">Transcription regulation</keyword>
<dbReference type="PROSITE" id="PS01081">
    <property type="entry name" value="HTH_TETR_1"/>
    <property type="match status" value="1"/>
</dbReference>
<dbReference type="InterPro" id="IPR023772">
    <property type="entry name" value="DNA-bd_HTH_TetR-type_CS"/>
</dbReference>
<organism evidence="6 7">
    <name type="scientific">Microbacterium aurantiacum</name>
    <dbReference type="NCBI Taxonomy" id="162393"/>
    <lineage>
        <taxon>Bacteria</taxon>
        <taxon>Bacillati</taxon>
        <taxon>Actinomycetota</taxon>
        <taxon>Actinomycetes</taxon>
        <taxon>Micrococcales</taxon>
        <taxon>Microbacteriaceae</taxon>
        <taxon>Microbacterium</taxon>
    </lineage>
</organism>
<evidence type="ECO:0000313" key="7">
    <source>
        <dbReference type="Proteomes" id="UP001183582"/>
    </source>
</evidence>
<dbReference type="Gene3D" id="1.10.357.10">
    <property type="entry name" value="Tetracycline Repressor, domain 2"/>
    <property type="match status" value="1"/>
</dbReference>
<comment type="caution">
    <text evidence="6">The sequence shown here is derived from an EMBL/GenBank/DDBJ whole genome shotgun (WGS) entry which is preliminary data.</text>
</comment>
<dbReference type="PANTHER" id="PTHR30055:SF234">
    <property type="entry name" value="HTH-TYPE TRANSCRIPTIONAL REGULATOR BETI"/>
    <property type="match status" value="1"/>
</dbReference>
<evidence type="ECO:0000313" key="6">
    <source>
        <dbReference type="EMBL" id="MDS0244380.1"/>
    </source>
</evidence>
<dbReference type="PANTHER" id="PTHR30055">
    <property type="entry name" value="HTH-TYPE TRANSCRIPTIONAL REGULATOR RUTR"/>
    <property type="match status" value="1"/>
</dbReference>
<dbReference type="PROSITE" id="PS50977">
    <property type="entry name" value="HTH_TETR_2"/>
    <property type="match status" value="1"/>
</dbReference>
<reference evidence="6 7" key="1">
    <citation type="submission" date="2021-06" db="EMBL/GenBank/DDBJ databases">
        <title>Genome-based taxonomic framework of Microbacterium strains isolated from marine environment, the description of four new species and reclassification of four preexisting species.</title>
        <authorList>
            <person name="Lee S.D."/>
            <person name="Kim S.-M."/>
            <person name="Byeon Y.-S."/>
            <person name="Yang H.L."/>
            <person name="Kim I.S."/>
        </authorList>
    </citation>
    <scope>NUCLEOTIDE SEQUENCE [LARGE SCALE GENOMIC DNA]</scope>
    <source>
        <strain evidence="6 7">KACC 20514</strain>
    </source>
</reference>
<evidence type="ECO:0000256" key="3">
    <source>
        <dbReference type="ARBA" id="ARBA00023163"/>
    </source>
</evidence>
<sequence length="191" mass="20238">MRTATVTAPDVDRTARARIVDAAFVCFTSSGYASASVRQIAAAAGVSPALLTHHFGSKAAVRAECDARVEVSMGAKVSGDRESLDAVIDTYGPYLAATLDDDTDSARRLFARLVDLARDAIADPGSGVRPTGDRDGQAVALVVLGLAPFAWRRRLDEWAEGTDAGIRRIAGPLAEVFTRGFMVDDRLEGAR</sequence>
<evidence type="ECO:0000256" key="4">
    <source>
        <dbReference type="PROSITE-ProRule" id="PRU00335"/>
    </source>
</evidence>
<dbReference type="EMBL" id="JAHWXH010000001">
    <property type="protein sequence ID" value="MDS0244380.1"/>
    <property type="molecule type" value="Genomic_DNA"/>
</dbReference>
<dbReference type="AlphaFoldDB" id="A0AAJ2HB90"/>
<evidence type="ECO:0000259" key="5">
    <source>
        <dbReference type="PROSITE" id="PS50977"/>
    </source>
</evidence>
<evidence type="ECO:0000256" key="1">
    <source>
        <dbReference type="ARBA" id="ARBA00023015"/>
    </source>
</evidence>
<proteinExistence type="predicted"/>
<keyword evidence="3" id="KW-0804">Transcription</keyword>
<protein>
    <submittedName>
        <fullName evidence="6">TetR family transcriptional regulator</fullName>
    </submittedName>
</protein>
<dbReference type="GO" id="GO:0003700">
    <property type="term" value="F:DNA-binding transcription factor activity"/>
    <property type="evidence" value="ECO:0007669"/>
    <property type="project" value="TreeGrafter"/>
</dbReference>
<keyword evidence="2 4" id="KW-0238">DNA-binding</keyword>
<name>A0AAJ2HB90_9MICO</name>
<dbReference type="InterPro" id="IPR001647">
    <property type="entry name" value="HTH_TetR"/>
</dbReference>
<dbReference type="RefSeq" id="WP_310890456.1">
    <property type="nucleotide sequence ID" value="NZ_BAAAGR010000001.1"/>
</dbReference>
<dbReference type="InterPro" id="IPR050109">
    <property type="entry name" value="HTH-type_TetR-like_transc_reg"/>
</dbReference>